<feature type="compositionally biased region" description="Polar residues" evidence="1">
    <location>
        <begin position="173"/>
        <end position="203"/>
    </location>
</feature>
<evidence type="ECO:0000256" key="2">
    <source>
        <dbReference type="SAM" id="Phobius"/>
    </source>
</evidence>
<organism evidence="3 4">
    <name type="scientific">Decorospora gaudefroyi</name>
    <dbReference type="NCBI Taxonomy" id="184978"/>
    <lineage>
        <taxon>Eukaryota</taxon>
        <taxon>Fungi</taxon>
        <taxon>Dikarya</taxon>
        <taxon>Ascomycota</taxon>
        <taxon>Pezizomycotina</taxon>
        <taxon>Dothideomycetes</taxon>
        <taxon>Pleosporomycetidae</taxon>
        <taxon>Pleosporales</taxon>
        <taxon>Pleosporineae</taxon>
        <taxon>Pleosporaceae</taxon>
        <taxon>Decorospora</taxon>
    </lineage>
</organism>
<feature type="transmembrane region" description="Helical" evidence="2">
    <location>
        <begin position="372"/>
        <end position="395"/>
    </location>
</feature>
<protein>
    <submittedName>
        <fullName evidence="3">Uncharacterized protein</fullName>
    </submittedName>
</protein>
<evidence type="ECO:0000313" key="4">
    <source>
        <dbReference type="Proteomes" id="UP000800040"/>
    </source>
</evidence>
<feature type="transmembrane region" description="Helical" evidence="2">
    <location>
        <begin position="401"/>
        <end position="421"/>
    </location>
</feature>
<name>A0A6A5K9M0_9PLEO</name>
<keyword evidence="2" id="KW-0472">Membrane</keyword>
<proteinExistence type="predicted"/>
<dbReference type="EMBL" id="ML975355">
    <property type="protein sequence ID" value="KAF1831737.1"/>
    <property type="molecule type" value="Genomic_DNA"/>
</dbReference>
<evidence type="ECO:0000256" key="1">
    <source>
        <dbReference type="SAM" id="MobiDB-lite"/>
    </source>
</evidence>
<keyword evidence="2" id="KW-1133">Transmembrane helix</keyword>
<reference evidence="3" key="1">
    <citation type="submission" date="2020-01" db="EMBL/GenBank/DDBJ databases">
        <authorList>
            <consortium name="DOE Joint Genome Institute"/>
            <person name="Haridas S."/>
            <person name="Albert R."/>
            <person name="Binder M."/>
            <person name="Bloem J."/>
            <person name="Labutti K."/>
            <person name="Salamov A."/>
            <person name="Andreopoulos B."/>
            <person name="Baker S.E."/>
            <person name="Barry K."/>
            <person name="Bills G."/>
            <person name="Bluhm B.H."/>
            <person name="Cannon C."/>
            <person name="Castanera R."/>
            <person name="Culley D.E."/>
            <person name="Daum C."/>
            <person name="Ezra D."/>
            <person name="Gonzalez J.B."/>
            <person name="Henrissat B."/>
            <person name="Kuo A."/>
            <person name="Liang C."/>
            <person name="Lipzen A."/>
            <person name="Lutzoni F."/>
            <person name="Magnuson J."/>
            <person name="Mondo S."/>
            <person name="Nolan M."/>
            <person name="Ohm R."/>
            <person name="Pangilinan J."/>
            <person name="Park H.-J."/>
            <person name="Ramirez L."/>
            <person name="Alfaro M."/>
            <person name="Sun H."/>
            <person name="Tritt A."/>
            <person name="Yoshinaga Y."/>
            <person name="Zwiers L.-H."/>
            <person name="Turgeon B.G."/>
            <person name="Goodwin S.B."/>
            <person name="Spatafora J.W."/>
            <person name="Crous P.W."/>
            <person name="Grigoriev I.V."/>
        </authorList>
    </citation>
    <scope>NUCLEOTIDE SEQUENCE</scope>
    <source>
        <strain evidence="3">P77</strain>
    </source>
</reference>
<sequence length="425" mass="47953">MIAFCSQDSVPALDNQPDVGTYPKRIPERLDTSTWRAWQHDAEPLVHGIFLRSDTMLLAKAALFLLVDAAFLLTDNWFTAVGCLEPPVELGRTRIRCQCQCGDKYFDDVLEHREGGGAALTREMHLSTGADITMASYSPQSSTQRYTFRYPSWMRVVYRKVFSRLAGLYQRSSSLPHHNDNNTVSKTPDGSASPTLKQNTHHLMSSVHHSRDHTVLLQDQIETIMNDRALFDFLKQRLSRRRNRILLALSCRSIESVFFTKFRLLICGSAEVRHHNPCCTSTNPKICECIPPASKIEPASNAEYRCIRTDTWPPVGPRYLAHILKCPKRIDERQTWILNLVPKRTCGELGGGTDEPAEGWGLYFEEGWDVDIILGIIIFMIVLGSLMFGVCWTVFESDIQGAFGVSGYMITAGGVLMAFVVRRMA</sequence>
<evidence type="ECO:0000313" key="3">
    <source>
        <dbReference type="EMBL" id="KAF1831737.1"/>
    </source>
</evidence>
<dbReference type="AlphaFoldDB" id="A0A6A5K9M0"/>
<dbReference type="Proteomes" id="UP000800040">
    <property type="component" value="Unassembled WGS sequence"/>
</dbReference>
<keyword evidence="4" id="KW-1185">Reference proteome</keyword>
<keyword evidence="2" id="KW-0812">Transmembrane</keyword>
<accession>A0A6A5K9M0</accession>
<feature type="region of interest" description="Disordered" evidence="1">
    <location>
        <begin position="173"/>
        <end position="204"/>
    </location>
</feature>
<gene>
    <name evidence="3" type="ORF">BDW02DRAFT_38240</name>
</gene>
<dbReference type="OrthoDB" id="5355526at2759"/>